<dbReference type="GO" id="GO:0006352">
    <property type="term" value="P:DNA-templated transcription initiation"/>
    <property type="evidence" value="ECO:0007669"/>
    <property type="project" value="InterPro"/>
</dbReference>
<dbReference type="GO" id="GO:0003700">
    <property type="term" value="F:DNA-binding transcription factor activity"/>
    <property type="evidence" value="ECO:0007669"/>
    <property type="project" value="InterPro"/>
</dbReference>
<evidence type="ECO:0000313" key="2">
    <source>
        <dbReference type="EMBL" id="SUQ14586.1"/>
    </source>
</evidence>
<protein>
    <submittedName>
        <fullName evidence="2">Sigma-70, region 4</fullName>
    </submittedName>
</protein>
<dbReference type="EMBL" id="UHJJ01000007">
    <property type="protein sequence ID" value="SUQ14586.1"/>
    <property type="molecule type" value="Genomic_DNA"/>
</dbReference>
<dbReference type="AlphaFoldDB" id="A0A315ZVW9"/>
<gene>
    <name evidence="2" type="ORF">SAMN05216529_10738</name>
</gene>
<name>A0A315ZVW9_9FIRM</name>
<evidence type="ECO:0000313" key="3">
    <source>
        <dbReference type="Proteomes" id="UP000254051"/>
    </source>
</evidence>
<dbReference type="Gene3D" id="1.20.140.160">
    <property type="match status" value="1"/>
</dbReference>
<dbReference type="Pfam" id="PF04545">
    <property type="entry name" value="Sigma70_r4"/>
    <property type="match status" value="1"/>
</dbReference>
<proteinExistence type="predicted"/>
<dbReference type="InterPro" id="IPR007630">
    <property type="entry name" value="RNA_pol_sigma70_r4"/>
</dbReference>
<keyword evidence="3" id="KW-1185">Reference proteome</keyword>
<reference evidence="3" key="1">
    <citation type="submission" date="2017-07" db="EMBL/GenBank/DDBJ databases">
        <authorList>
            <person name="Varghese N."/>
            <person name="Submissions S."/>
        </authorList>
    </citation>
    <scope>NUCLEOTIDE SEQUENCE [LARGE SCALE GENOMIC DNA]</scope>
    <source>
        <strain evidence="3">NLAE-zl-C134</strain>
    </source>
</reference>
<feature type="domain" description="RNA polymerase sigma-70 region 4" evidence="1">
    <location>
        <begin position="44"/>
        <end position="75"/>
    </location>
</feature>
<sequence length="81" mass="9497">MYDPAENERVNKEIRGKQAERILVQLEMEEVEKYIEGIQDGEVREIFELHFLQGMKQKSISEKIGYTQGRISQLIGNQLKD</sequence>
<evidence type="ECO:0000259" key="1">
    <source>
        <dbReference type="Pfam" id="PF04545"/>
    </source>
</evidence>
<dbReference type="SUPFAM" id="SSF88659">
    <property type="entry name" value="Sigma3 and sigma4 domains of RNA polymerase sigma factors"/>
    <property type="match status" value="1"/>
</dbReference>
<accession>A0A315ZVW9</accession>
<dbReference type="Proteomes" id="UP000254051">
    <property type="component" value="Unassembled WGS sequence"/>
</dbReference>
<dbReference type="InterPro" id="IPR013324">
    <property type="entry name" value="RNA_pol_sigma_r3/r4-like"/>
</dbReference>
<organism evidence="2 3">
    <name type="scientific">Faecalicatena contorta</name>
    <dbReference type="NCBI Taxonomy" id="39482"/>
    <lineage>
        <taxon>Bacteria</taxon>
        <taxon>Bacillati</taxon>
        <taxon>Bacillota</taxon>
        <taxon>Clostridia</taxon>
        <taxon>Lachnospirales</taxon>
        <taxon>Lachnospiraceae</taxon>
        <taxon>Faecalicatena</taxon>
    </lineage>
</organism>